<reference evidence="8 9" key="1">
    <citation type="submission" date="2024-09" db="EMBL/GenBank/DDBJ databases">
        <authorList>
            <person name="Sun Q."/>
            <person name="Mori K."/>
        </authorList>
    </citation>
    <scope>NUCLEOTIDE SEQUENCE [LARGE SCALE GENOMIC DNA]</scope>
    <source>
        <strain evidence="8 9">CCM 4839</strain>
    </source>
</reference>
<keyword evidence="4 7" id="KW-0406">Ion transport</keyword>
<comment type="caution">
    <text evidence="8">The sequence shown here is derived from an EMBL/GenBank/DDBJ whole genome shotgun (WGS) entry which is preliminary data.</text>
</comment>
<keyword evidence="7" id="KW-0139">CF(1)</keyword>
<keyword evidence="7" id="KW-1003">Cell membrane</keyword>
<accession>A0ABV6J3Y1</accession>
<gene>
    <name evidence="7" type="primary">atpH</name>
    <name evidence="8" type="ORF">ACFFJ8_03620</name>
</gene>
<keyword evidence="3 7" id="KW-0375">Hydrogen ion transport</keyword>
<evidence type="ECO:0000256" key="2">
    <source>
        <dbReference type="ARBA" id="ARBA00022448"/>
    </source>
</evidence>
<evidence type="ECO:0000256" key="6">
    <source>
        <dbReference type="ARBA" id="ARBA00023310"/>
    </source>
</evidence>
<evidence type="ECO:0000313" key="9">
    <source>
        <dbReference type="Proteomes" id="UP001589818"/>
    </source>
</evidence>
<proteinExistence type="inferred from homology"/>
<comment type="function">
    <text evidence="7">This protein is part of the stalk that links CF(0) to CF(1). It either transmits conformational changes from CF(0) to CF(1) or is implicated in proton conduction.</text>
</comment>
<dbReference type="PRINTS" id="PR00125">
    <property type="entry name" value="ATPASEDELTA"/>
</dbReference>
<evidence type="ECO:0000313" key="8">
    <source>
        <dbReference type="EMBL" id="MFC0390461.1"/>
    </source>
</evidence>
<keyword evidence="5 7" id="KW-0472">Membrane</keyword>
<dbReference type="PANTHER" id="PTHR11910">
    <property type="entry name" value="ATP SYNTHASE DELTA CHAIN"/>
    <property type="match status" value="1"/>
</dbReference>
<evidence type="ECO:0000256" key="3">
    <source>
        <dbReference type="ARBA" id="ARBA00022781"/>
    </source>
</evidence>
<dbReference type="InterPro" id="IPR026015">
    <property type="entry name" value="ATP_synth_OSCP/delta_N_sf"/>
</dbReference>
<dbReference type="InterPro" id="IPR000711">
    <property type="entry name" value="ATPase_OSCP/dsu"/>
</dbReference>
<protein>
    <recommendedName>
        <fullName evidence="7">ATP synthase subunit delta</fullName>
    </recommendedName>
    <alternativeName>
        <fullName evidence="7">ATP synthase F(1) sector subunit delta</fullName>
    </alternativeName>
    <alternativeName>
        <fullName evidence="7">F-type ATPase subunit delta</fullName>
        <shortName evidence="7">F-ATPase subunit delta</shortName>
    </alternativeName>
</protein>
<dbReference type="NCBIfam" id="TIGR01145">
    <property type="entry name" value="ATP_synt_delta"/>
    <property type="match status" value="1"/>
</dbReference>
<name>A0ABV6J3Y1_9BACL</name>
<dbReference type="SUPFAM" id="SSF47928">
    <property type="entry name" value="N-terminal domain of the delta subunit of the F1F0-ATP synthase"/>
    <property type="match status" value="1"/>
</dbReference>
<evidence type="ECO:0000256" key="1">
    <source>
        <dbReference type="ARBA" id="ARBA00004370"/>
    </source>
</evidence>
<dbReference type="Pfam" id="PF00213">
    <property type="entry name" value="OSCP"/>
    <property type="match status" value="1"/>
</dbReference>
<keyword evidence="2 7" id="KW-0813">Transport</keyword>
<evidence type="ECO:0000256" key="7">
    <source>
        <dbReference type="HAMAP-Rule" id="MF_01416"/>
    </source>
</evidence>
<dbReference type="RefSeq" id="WP_204820085.1">
    <property type="nucleotide sequence ID" value="NZ_JANHOF010000010.1"/>
</dbReference>
<dbReference type="Proteomes" id="UP001589818">
    <property type="component" value="Unassembled WGS sequence"/>
</dbReference>
<sequence length="182" mass="19537">MSRDSAVAKRYAKALFDIAQEQNIIADVEQQLKLVVEALEGDAEIRKFLGLPNISVTKKIALINGVLSNKVSAVVLRTIEVLIERGRQDALSGVYASYTKVAGEALGKSHATVYTAKRLSAAELTNVEATFGTLAGKRIEAEQVVEPSLLGGVQVRIGDRLYDGSLSGKLARLEKALKSQAL</sequence>
<dbReference type="Gene3D" id="1.10.520.20">
    <property type="entry name" value="N-terminal domain of the delta subunit of the F1F0-ATP synthase"/>
    <property type="match status" value="1"/>
</dbReference>
<comment type="function">
    <text evidence="7">F(1)F(0) ATP synthase produces ATP from ADP in the presence of a proton or sodium gradient. F-type ATPases consist of two structural domains, F(1) containing the extramembraneous catalytic core and F(0) containing the membrane proton channel, linked together by a central stalk and a peripheral stalk. During catalysis, ATP synthesis in the catalytic domain of F(1) is coupled via a rotary mechanism of the central stalk subunits to proton translocation.</text>
</comment>
<keyword evidence="6 7" id="KW-0066">ATP synthesis</keyword>
<dbReference type="HAMAP" id="MF_01416">
    <property type="entry name" value="ATP_synth_delta_bact"/>
    <property type="match status" value="1"/>
</dbReference>
<organism evidence="8 9">
    <name type="scientific">Paenibacillus mendelii</name>
    <dbReference type="NCBI Taxonomy" id="206163"/>
    <lineage>
        <taxon>Bacteria</taxon>
        <taxon>Bacillati</taxon>
        <taxon>Bacillota</taxon>
        <taxon>Bacilli</taxon>
        <taxon>Bacillales</taxon>
        <taxon>Paenibacillaceae</taxon>
        <taxon>Paenibacillus</taxon>
    </lineage>
</organism>
<evidence type="ECO:0000256" key="4">
    <source>
        <dbReference type="ARBA" id="ARBA00023065"/>
    </source>
</evidence>
<evidence type="ECO:0000256" key="5">
    <source>
        <dbReference type="ARBA" id="ARBA00023136"/>
    </source>
</evidence>
<comment type="subcellular location">
    <subcellularLocation>
        <location evidence="7">Cell membrane</location>
        <topology evidence="7">Peripheral membrane protein</topology>
    </subcellularLocation>
    <subcellularLocation>
        <location evidence="1">Membrane</location>
    </subcellularLocation>
</comment>
<keyword evidence="9" id="KW-1185">Reference proteome</keyword>
<comment type="similarity">
    <text evidence="7">Belongs to the ATPase delta chain family.</text>
</comment>
<dbReference type="EMBL" id="JBHLVF010000008">
    <property type="protein sequence ID" value="MFC0390461.1"/>
    <property type="molecule type" value="Genomic_DNA"/>
</dbReference>
<dbReference type="NCBIfam" id="NF004403">
    <property type="entry name" value="PRK05758.2-4"/>
    <property type="match status" value="1"/>
</dbReference>